<accession>A0ABU9EF55</accession>
<organism evidence="1 2">
    <name type="scientific">Gaopeijia maritima</name>
    <dbReference type="NCBI Taxonomy" id="3119007"/>
    <lineage>
        <taxon>Bacteria</taxon>
        <taxon>Pseudomonadati</taxon>
        <taxon>Gemmatimonadota</taxon>
        <taxon>Longimicrobiia</taxon>
        <taxon>Gaopeijiales</taxon>
        <taxon>Gaopeijiaceae</taxon>
        <taxon>Gaopeijia</taxon>
    </lineage>
</organism>
<dbReference type="Proteomes" id="UP001484239">
    <property type="component" value="Unassembled WGS sequence"/>
</dbReference>
<sequence>MTRPRHLVAVWNPDYAVDAMDAHVNLLIERARAHRDGRLTNEDDVHVWWGRIASPRRADPLPHLADVLELDDQIQDGVPTHLYLTDYRSLYVADLSEVTVDDVRARGADVPSYYRGLECDVWFGVWDIRRVVAHDTPAVIQELRKLHNTRYHDHPVSLYGGITELPLIVWREAEIDWFGDRSALTEGHLWAERDGELRGEVDRLSADLRDNLFGARIWRRMEPATRTFLASAEAVVRARRDDPAFDFTGAALGYAKALETEANAVLRHFMSKAYADRNINQRMAHVDGRPLDLGAGIPHQTIGALRRLLLDEPLVRKGLQAVASRHEKHLTDPYKLPRQLERVQKVRNPAAHSEPVSRDEVLELRDEIMGIGQTGALLELARLKD</sequence>
<dbReference type="RefSeq" id="WP_405279139.1">
    <property type="nucleotide sequence ID" value="NZ_CP144380.1"/>
</dbReference>
<evidence type="ECO:0000313" key="1">
    <source>
        <dbReference type="EMBL" id="MEK9502703.1"/>
    </source>
</evidence>
<reference evidence="1 2" key="1">
    <citation type="submission" date="2024-02" db="EMBL/GenBank/DDBJ databases">
        <title>A novel Gemmatimonadota bacterium.</title>
        <authorList>
            <person name="Du Z.-J."/>
            <person name="Ye Y.-Q."/>
        </authorList>
    </citation>
    <scope>NUCLEOTIDE SEQUENCE [LARGE SCALE GENOMIC DNA]</scope>
    <source>
        <strain evidence="1 2">DH-20</strain>
    </source>
</reference>
<protein>
    <submittedName>
        <fullName evidence="1">Uncharacterized protein</fullName>
    </submittedName>
</protein>
<proteinExistence type="predicted"/>
<name>A0ABU9EF55_9BACT</name>
<comment type="caution">
    <text evidence="1">The sequence shown here is derived from an EMBL/GenBank/DDBJ whole genome shotgun (WGS) entry which is preliminary data.</text>
</comment>
<dbReference type="EMBL" id="JBBHLI010000014">
    <property type="protein sequence ID" value="MEK9502703.1"/>
    <property type="molecule type" value="Genomic_DNA"/>
</dbReference>
<gene>
    <name evidence="1" type="ORF">WI372_17035</name>
</gene>
<keyword evidence="2" id="KW-1185">Reference proteome</keyword>
<evidence type="ECO:0000313" key="2">
    <source>
        <dbReference type="Proteomes" id="UP001484239"/>
    </source>
</evidence>